<dbReference type="PANTHER" id="PTHR43214">
    <property type="entry name" value="TWO-COMPONENT RESPONSE REGULATOR"/>
    <property type="match status" value="1"/>
</dbReference>
<evidence type="ECO:0000313" key="6">
    <source>
        <dbReference type="EMBL" id="MEK9499609.1"/>
    </source>
</evidence>
<keyword evidence="7" id="KW-1185">Reference proteome</keyword>
<sequence length="230" mass="24632">MSDTANPGSGPSPADSPITVALIDDNRLVREGLTALLSRVPDVRVIPGEPGSSQWSSEGRTLDVILLDLGLDNRGSVRVAQAVVQEFPGTRVIVMDLLPSEEDMLEFVAVGVSGFVMKDAALDDLLMTIRAVAAGEDVLPRPLVNTLFADIAKELHSSVGPSVSSAVRLTSREREVLDLIGDGMSNKAIGKALHISTHTVKSHLRNIMEKLNLHSRLQLAVYQHGEETAT</sequence>
<evidence type="ECO:0000256" key="2">
    <source>
        <dbReference type="ARBA" id="ARBA00023125"/>
    </source>
</evidence>
<dbReference type="PROSITE" id="PS50043">
    <property type="entry name" value="HTH_LUXR_2"/>
    <property type="match status" value="1"/>
</dbReference>
<dbReference type="PROSITE" id="PS50110">
    <property type="entry name" value="RESPONSE_REGULATORY"/>
    <property type="match status" value="1"/>
</dbReference>
<dbReference type="SUPFAM" id="SSF52172">
    <property type="entry name" value="CheY-like"/>
    <property type="match status" value="1"/>
</dbReference>
<dbReference type="InterPro" id="IPR058245">
    <property type="entry name" value="NreC/VraR/RcsB-like_REC"/>
</dbReference>
<dbReference type="InterPro" id="IPR000792">
    <property type="entry name" value="Tscrpt_reg_LuxR_C"/>
</dbReference>
<proteinExistence type="predicted"/>
<dbReference type="Proteomes" id="UP001484239">
    <property type="component" value="Unassembled WGS sequence"/>
</dbReference>
<accession>A0ABU9E6B5</accession>
<keyword evidence="1 3" id="KW-0597">Phosphoprotein</keyword>
<reference evidence="6 7" key="1">
    <citation type="submission" date="2024-02" db="EMBL/GenBank/DDBJ databases">
        <title>A novel Gemmatimonadota bacterium.</title>
        <authorList>
            <person name="Du Z.-J."/>
            <person name="Ye Y.-Q."/>
        </authorList>
    </citation>
    <scope>NUCLEOTIDE SEQUENCE [LARGE SCALE GENOMIC DNA]</scope>
    <source>
        <strain evidence="6 7">DH-20</strain>
    </source>
</reference>
<protein>
    <submittedName>
        <fullName evidence="6">Response regulator transcription factor</fullName>
    </submittedName>
</protein>
<dbReference type="Gene3D" id="3.40.50.2300">
    <property type="match status" value="1"/>
</dbReference>
<feature type="domain" description="Response regulatory" evidence="5">
    <location>
        <begin position="19"/>
        <end position="133"/>
    </location>
</feature>
<evidence type="ECO:0000256" key="3">
    <source>
        <dbReference type="PROSITE-ProRule" id="PRU00169"/>
    </source>
</evidence>
<dbReference type="CDD" id="cd17535">
    <property type="entry name" value="REC_NarL-like"/>
    <property type="match status" value="1"/>
</dbReference>
<evidence type="ECO:0000313" key="7">
    <source>
        <dbReference type="Proteomes" id="UP001484239"/>
    </source>
</evidence>
<dbReference type="Pfam" id="PF00072">
    <property type="entry name" value="Response_reg"/>
    <property type="match status" value="1"/>
</dbReference>
<dbReference type="Pfam" id="PF00196">
    <property type="entry name" value="GerE"/>
    <property type="match status" value="1"/>
</dbReference>
<dbReference type="InterPro" id="IPR011006">
    <property type="entry name" value="CheY-like_superfamily"/>
</dbReference>
<dbReference type="InterPro" id="IPR016032">
    <property type="entry name" value="Sig_transdc_resp-reg_C-effctor"/>
</dbReference>
<dbReference type="PROSITE" id="PS00622">
    <property type="entry name" value="HTH_LUXR_1"/>
    <property type="match status" value="1"/>
</dbReference>
<dbReference type="InterPro" id="IPR001789">
    <property type="entry name" value="Sig_transdc_resp-reg_receiver"/>
</dbReference>
<keyword evidence="2" id="KW-0238">DNA-binding</keyword>
<dbReference type="SMART" id="SM00421">
    <property type="entry name" value="HTH_LUXR"/>
    <property type="match status" value="1"/>
</dbReference>
<dbReference type="CDD" id="cd06170">
    <property type="entry name" value="LuxR_C_like"/>
    <property type="match status" value="1"/>
</dbReference>
<comment type="caution">
    <text evidence="6">The sequence shown here is derived from an EMBL/GenBank/DDBJ whole genome shotgun (WGS) entry which is preliminary data.</text>
</comment>
<feature type="modified residue" description="4-aspartylphosphate" evidence="3">
    <location>
        <position position="68"/>
    </location>
</feature>
<gene>
    <name evidence="6" type="ORF">WI372_01265</name>
</gene>
<evidence type="ECO:0000259" key="4">
    <source>
        <dbReference type="PROSITE" id="PS50043"/>
    </source>
</evidence>
<dbReference type="RefSeq" id="WP_405276463.1">
    <property type="nucleotide sequence ID" value="NZ_JBBHLI010000001.1"/>
</dbReference>
<evidence type="ECO:0000259" key="5">
    <source>
        <dbReference type="PROSITE" id="PS50110"/>
    </source>
</evidence>
<dbReference type="PANTHER" id="PTHR43214:SF43">
    <property type="entry name" value="TWO-COMPONENT RESPONSE REGULATOR"/>
    <property type="match status" value="1"/>
</dbReference>
<feature type="domain" description="HTH luxR-type" evidence="4">
    <location>
        <begin position="162"/>
        <end position="227"/>
    </location>
</feature>
<dbReference type="PRINTS" id="PR00038">
    <property type="entry name" value="HTHLUXR"/>
</dbReference>
<organism evidence="6 7">
    <name type="scientific">Gaopeijia maritima</name>
    <dbReference type="NCBI Taxonomy" id="3119007"/>
    <lineage>
        <taxon>Bacteria</taxon>
        <taxon>Pseudomonadati</taxon>
        <taxon>Gemmatimonadota</taxon>
        <taxon>Longimicrobiia</taxon>
        <taxon>Gaopeijiales</taxon>
        <taxon>Gaopeijiaceae</taxon>
        <taxon>Gaopeijia</taxon>
    </lineage>
</organism>
<dbReference type="EMBL" id="JBBHLI010000001">
    <property type="protein sequence ID" value="MEK9499609.1"/>
    <property type="molecule type" value="Genomic_DNA"/>
</dbReference>
<dbReference type="InterPro" id="IPR039420">
    <property type="entry name" value="WalR-like"/>
</dbReference>
<evidence type="ECO:0000256" key="1">
    <source>
        <dbReference type="ARBA" id="ARBA00022553"/>
    </source>
</evidence>
<name>A0ABU9E6B5_9BACT</name>
<dbReference type="SMART" id="SM00448">
    <property type="entry name" value="REC"/>
    <property type="match status" value="1"/>
</dbReference>
<dbReference type="SUPFAM" id="SSF46894">
    <property type="entry name" value="C-terminal effector domain of the bipartite response regulators"/>
    <property type="match status" value="1"/>
</dbReference>